<keyword evidence="12" id="KW-1185">Reference proteome</keyword>
<dbReference type="EMBL" id="LSDB01000007">
    <property type="protein sequence ID" value="KXB58729.1"/>
    <property type="molecule type" value="Genomic_DNA"/>
</dbReference>
<evidence type="ECO:0000256" key="4">
    <source>
        <dbReference type="ARBA" id="ARBA00022475"/>
    </source>
</evidence>
<dbReference type="PANTHER" id="PTHR33451:SF6">
    <property type="entry name" value="NA(+)_H(+) ANTIPORTER NHAC"/>
    <property type="match status" value="1"/>
</dbReference>
<evidence type="ECO:0000259" key="10">
    <source>
        <dbReference type="Pfam" id="PF03553"/>
    </source>
</evidence>
<feature type="transmembrane region" description="Helical" evidence="9">
    <location>
        <begin position="312"/>
        <end position="335"/>
    </location>
</feature>
<dbReference type="RefSeq" id="WP_066128999.1">
    <property type="nucleotide sequence ID" value="NZ_KQ959860.1"/>
</dbReference>
<evidence type="ECO:0000256" key="5">
    <source>
        <dbReference type="ARBA" id="ARBA00022692"/>
    </source>
</evidence>
<protein>
    <submittedName>
        <fullName evidence="11">Na+/H+ antiporter NhaC</fullName>
    </submittedName>
</protein>
<dbReference type="Proteomes" id="UP000070467">
    <property type="component" value="Unassembled WGS sequence"/>
</dbReference>
<evidence type="ECO:0000256" key="3">
    <source>
        <dbReference type="ARBA" id="ARBA00022449"/>
    </source>
</evidence>
<evidence type="ECO:0000256" key="9">
    <source>
        <dbReference type="SAM" id="Phobius"/>
    </source>
</evidence>
<feature type="transmembrane region" description="Helical" evidence="9">
    <location>
        <begin position="101"/>
        <end position="126"/>
    </location>
</feature>
<keyword evidence="4" id="KW-1003">Cell membrane</keyword>
<evidence type="ECO:0000256" key="7">
    <source>
        <dbReference type="ARBA" id="ARBA00023136"/>
    </source>
</evidence>
<comment type="similarity">
    <text evidence="8">Belongs to the NhaC Na(+)/H(+) (TC 2.A.35) antiporter family.</text>
</comment>
<feature type="transmembrane region" description="Helical" evidence="9">
    <location>
        <begin position="37"/>
        <end position="53"/>
    </location>
</feature>
<sequence length="454" mass="49186">MIKPLRKIKKTEAILIILTTLIILGGIMIFVKDAPPHIAVLCSIIVLLIYGLIRGIKYKDMQAAMAISVHSSIGAIYLFFFIGILITALMSSGAIPSLMYYGFYIISAKFFYLSAFLISSIIGIAIGSSLTTVSTIGVALLGISQAFSLDTSITVGAIVSGAFFGDKMSPLSDTTSTAASVVGIDLFTHIKNMTKTTIPVFIISSVIYALLSQNININSLENIKEFQESLLATGLVHYYSIIPFILLLLLAILKIDAIVSIIITTIVSIFITYIHSFYSVKQMIKFFFSGFKMEGINQNIASLISRGGISNMFFTITIIILALSLGGLLFSLGAIDSLLEYVEKHIKTKFKATLSVALTATLVNYIVGEQYLSILLSGESFKPIYKKLGMKEKSLARTLEDAGTVINPLVPWSVCGAFITSTLGVSVLSYLPFAIFCYGSLIFTIITGAVSKKL</sequence>
<reference evidence="11 12" key="1">
    <citation type="submission" date="2016-01" db="EMBL/GenBank/DDBJ databases">
        <authorList>
            <person name="Mitreva M."/>
            <person name="Pepin K.H."/>
            <person name="Mihindukulasuriya K.A."/>
            <person name="Fulton R."/>
            <person name="Fronick C."/>
            <person name="O'Laughlin M."/>
            <person name="Miner T."/>
            <person name="Herter B."/>
            <person name="Rosa B.A."/>
            <person name="Cordes M."/>
            <person name="Tomlinson C."/>
            <person name="Wollam A."/>
            <person name="Palsikar V.B."/>
            <person name="Mardis E.R."/>
            <person name="Wilson R.K."/>
        </authorList>
    </citation>
    <scope>NUCLEOTIDE SEQUENCE [LARGE SCALE GENOMIC DNA]</scope>
    <source>
        <strain evidence="11 12">KA00071</strain>
    </source>
</reference>
<evidence type="ECO:0000313" key="12">
    <source>
        <dbReference type="Proteomes" id="UP000070467"/>
    </source>
</evidence>
<keyword evidence="2" id="KW-0813">Transport</keyword>
<accession>A0ABR5TN00</accession>
<feature type="transmembrane region" description="Helical" evidence="9">
    <location>
        <begin position="198"/>
        <end position="217"/>
    </location>
</feature>
<dbReference type="InterPro" id="IPR018461">
    <property type="entry name" value="Na/H_Antiport_NhaC-like_C"/>
</dbReference>
<gene>
    <name evidence="11" type="ORF">HMPREF1871_00278</name>
</gene>
<evidence type="ECO:0000256" key="8">
    <source>
        <dbReference type="ARBA" id="ARBA00038435"/>
    </source>
</evidence>
<dbReference type="Pfam" id="PF03553">
    <property type="entry name" value="Na_H_antiporter"/>
    <property type="match status" value="1"/>
</dbReference>
<feature type="transmembrane region" description="Helical" evidence="9">
    <location>
        <begin position="229"/>
        <end position="252"/>
    </location>
</feature>
<comment type="subcellular location">
    <subcellularLocation>
        <location evidence="1">Cell membrane</location>
        <topology evidence="1">Multi-pass membrane protein</topology>
    </subcellularLocation>
</comment>
<feature type="domain" description="Na+/H+ antiporter NhaC-like C-terminal" evidence="10">
    <location>
        <begin position="161"/>
        <end position="450"/>
    </location>
</feature>
<organism evidence="11 12">
    <name type="scientific">Gemelliphila asaccharolytica</name>
    <dbReference type="NCBI Taxonomy" id="502393"/>
    <lineage>
        <taxon>Bacteria</taxon>
        <taxon>Bacillati</taxon>
        <taxon>Bacillota</taxon>
        <taxon>Bacilli</taxon>
        <taxon>Bacillales</taxon>
        <taxon>Gemellaceae</taxon>
        <taxon>Gemelliphila</taxon>
    </lineage>
</organism>
<dbReference type="NCBIfam" id="TIGR00931">
    <property type="entry name" value="antiport_nhaC"/>
    <property type="match status" value="1"/>
</dbReference>
<dbReference type="PANTHER" id="PTHR33451">
    <property type="entry name" value="MALATE-2H(+)/NA(+)-LACTATE ANTIPORTER"/>
    <property type="match status" value="1"/>
</dbReference>
<evidence type="ECO:0000256" key="6">
    <source>
        <dbReference type="ARBA" id="ARBA00022989"/>
    </source>
</evidence>
<feature type="transmembrane region" description="Helical" evidence="9">
    <location>
        <begin position="355"/>
        <end position="378"/>
    </location>
</feature>
<keyword evidence="7 9" id="KW-0472">Membrane</keyword>
<evidence type="ECO:0000256" key="2">
    <source>
        <dbReference type="ARBA" id="ARBA00022448"/>
    </source>
</evidence>
<dbReference type="InterPro" id="IPR052180">
    <property type="entry name" value="NhaC_Na-H+_Antiporter"/>
</dbReference>
<keyword evidence="3" id="KW-0050">Antiport</keyword>
<feature type="transmembrane region" description="Helical" evidence="9">
    <location>
        <begin position="258"/>
        <end position="278"/>
    </location>
</feature>
<feature type="transmembrane region" description="Helical" evidence="9">
    <location>
        <begin position="74"/>
        <end position="95"/>
    </location>
</feature>
<proteinExistence type="inferred from homology"/>
<evidence type="ECO:0000313" key="11">
    <source>
        <dbReference type="EMBL" id="KXB58729.1"/>
    </source>
</evidence>
<name>A0ABR5TN00_9BACL</name>
<keyword evidence="6 9" id="KW-1133">Transmembrane helix</keyword>
<dbReference type="InterPro" id="IPR004770">
    <property type="entry name" value="Na/H_antiport_NhaC"/>
</dbReference>
<evidence type="ECO:0000256" key="1">
    <source>
        <dbReference type="ARBA" id="ARBA00004651"/>
    </source>
</evidence>
<feature type="transmembrane region" description="Helical" evidence="9">
    <location>
        <begin position="12"/>
        <end position="31"/>
    </location>
</feature>
<feature type="transmembrane region" description="Helical" evidence="9">
    <location>
        <begin position="431"/>
        <end position="450"/>
    </location>
</feature>
<keyword evidence="5 9" id="KW-0812">Transmembrane</keyword>
<feature type="transmembrane region" description="Helical" evidence="9">
    <location>
        <begin position="138"/>
        <end position="164"/>
    </location>
</feature>
<comment type="caution">
    <text evidence="11">The sequence shown here is derived from an EMBL/GenBank/DDBJ whole genome shotgun (WGS) entry which is preliminary data.</text>
</comment>